<organism evidence="1">
    <name type="scientific">Siphoviridae sp. ctbvd11</name>
    <dbReference type="NCBI Taxonomy" id="2825567"/>
    <lineage>
        <taxon>Viruses</taxon>
        <taxon>Duplodnaviria</taxon>
        <taxon>Heunggongvirae</taxon>
        <taxon>Uroviricota</taxon>
        <taxon>Caudoviricetes</taxon>
    </lineage>
</organism>
<protein>
    <submittedName>
        <fullName evidence="1">Uncharacterized protein</fullName>
    </submittedName>
</protein>
<sequence>MILTATCRSKGKKVKRTLTPHALKGQKLLAQGSTLGIIAISKSPCKGKSFFTFKN</sequence>
<evidence type="ECO:0000313" key="1">
    <source>
        <dbReference type="EMBL" id="DAE17107.1"/>
    </source>
</evidence>
<name>A0A8S5QE10_9CAUD</name>
<proteinExistence type="predicted"/>
<accession>A0A8S5QE10</accession>
<dbReference type="EMBL" id="BK015636">
    <property type="protein sequence ID" value="DAE17107.1"/>
    <property type="molecule type" value="Genomic_DNA"/>
</dbReference>
<reference evidence="1" key="1">
    <citation type="journal article" date="2021" name="Proc. Natl. Acad. Sci. U.S.A.">
        <title>A Catalog of Tens of Thousands of Viruses from Human Metagenomes Reveals Hidden Associations with Chronic Diseases.</title>
        <authorList>
            <person name="Tisza M.J."/>
            <person name="Buck C.B."/>
        </authorList>
    </citation>
    <scope>NUCLEOTIDE SEQUENCE</scope>
    <source>
        <strain evidence="1">Ctbvd11</strain>
    </source>
</reference>